<organism evidence="1 2">
    <name type="scientific">Pedobacter hartonius</name>
    <dbReference type="NCBI Taxonomy" id="425514"/>
    <lineage>
        <taxon>Bacteria</taxon>
        <taxon>Pseudomonadati</taxon>
        <taxon>Bacteroidota</taxon>
        <taxon>Sphingobacteriia</taxon>
        <taxon>Sphingobacteriales</taxon>
        <taxon>Sphingobacteriaceae</taxon>
        <taxon>Pedobacter</taxon>
    </lineage>
</organism>
<dbReference type="AlphaFoldDB" id="A0A1H4ESV5"/>
<evidence type="ECO:0000313" key="1">
    <source>
        <dbReference type="EMBL" id="SEA87352.1"/>
    </source>
</evidence>
<dbReference type="Proteomes" id="UP000198850">
    <property type="component" value="Unassembled WGS sequence"/>
</dbReference>
<protein>
    <recommendedName>
        <fullName evidence="3">Carboxypeptidase regulatory-like domain-containing protein</fullName>
    </recommendedName>
</protein>
<accession>A0A1H4ESV5</accession>
<keyword evidence="2" id="KW-1185">Reference proteome</keyword>
<gene>
    <name evidence="1" type="ORF">SAMN05443550_106101</name>
</gene>
<evidence type="ECO:0008006" key="3">
    <source>
        <dbReference type="Google" id="ProtNLM"/>
    </source>
</evidence>
<sequence length="175" mass="19030">MADNLHEQEFGIFPNLTFIPIQMKFYKAFLCAAALIVPFACTVRNTQQTGLKEGISGQVTFAEGNMMPGPGQTGMKARGVQRKVYIYKVAAAADAEGQAPLFKAVRTKLVATVSTDTAGYYSCKLKPGRYSVLTGEENGQLFSSLSNDKGEISPAEVLPNEVLLYNILLNYKAAY</sequence>
<dbReference type="EMBL" id="FNRA01000006">
    <property type="protein sequence ID" value="SEA87352.1"/>
    <property type="molecule type" value="Genomic_DNA"/>
</dbReference>
<name>A0A1H4ESV5_9SPHI</name>
<evidence type="ECO:0000313" key="2">
    <source>
        <dbReference type="Proteomes" id="UP000198850"/>
    </source>
</evidence>
<proteinExistence type="predicted"/>
<reference evidence="1 2" key="1">
    <citation type="submission" date="2016-10" db="EMBL/GenBank/DDBJ databases">
        <authorList>
            <person name="de Groot N.N."/>
        </authorList>
    </citation>
    <scope>NUCLEOTIDE SEQUENCE [LARGE SCALE GENOMIC DNA]</scope>
    <source>
        <strain evidence="1 2">DSM 19033</strain>
    </source>
</reference>
<dbReference type="STRING" id="425514.SAMN05443550_106101"/>